<dbReference type="HOGENOM" id="CLU_2414855_0_0_1"/>
<feature type="domain" description="Fungal calcium binding protein" evidence="2">
    <location>
        <begin position="31"/>
        <end position="92"/>
    </location>
</feature>
<dbReference type="AlphaFoldDB" id="A0A0A1TBN2"/>
<keyword evidence="1" id="KW-0732">Signal</keyword>
<gene>
    <name evidence="3" type="ORF">VHEMI02832</name>
</gene>
<organism evidence="3 4">
    <name type="scientific">[Torrubiella] hemipterigena</name>
    <dbReference type="NCBI Taxonomy" id="1531966"/>
    <lineage>
        <taxon>Eukaryota</taxon>
        <taxon>Fungi</taxon>
        <taxon>Dikarya</taxon>
        <taxon>Ascomycota</taxon>
        <taxon>Pezizomycotina</taxon>
        <taxon>Sordariomycetes</taxon>
        <taxon>Hypocreomycetidae</taxon>
        <taxon>Hypocreales</taxon>
        <taxon>Clavicipitaceae</taxon>
        <taxon>Clavicipitaceae incertae sedis</taxon>
        <taxon>'Torrubiella' clade</taxon>
    </lineage>
</organism>
<dbReference type="Pfam" id="PF12192">
    <property type="entry name" value="CBP"/>
    <property type="match status" value="1"/>
</dbReference>
<dbReference type="Gene3D" id="1.10.1740.120">
    <property type="match status" value="1"/>
</dbReference>
<proteinExistence type="predicted"/>
<evidence type="ECO:0000313" key="4">
    <source>
        <dbReference type="Proteomes" id="UP000039046"/>
    </source>
</evidence>
<dbReference type="STRING" id="1531966.A0A0A1TBN2"/>
<evidence type="ECO:0000259" key="2">
    <source>
        <dbReference type="Pfam" id="PF12192"/>
    </source>
</evidence>
<sequence>MKFSIVAAATLVAAVSAADNAIPAGRVAIMKSAAEYNAQAAIAGCDWVNCISSLAGATAACAAAFAQGAANPVLDLACLASVGSTGPACRGC</sequence>
<protein>
    <recommendedName>
        <fullName evidence="2">Fungal calcium binding protein domain-containing protein</fullName>
    </recommendedName>
</protein>
<dbReference type="EMBL" id="CDHN01000001">
    <property type="protein sequence ID" value="CEJ82784.1"/>
    <property type="molecule type" value="Genomic_DNA"/>
</dbReference>
<dbReference type="OrthoDB" id="10583528at2759"/>
<keyword evidence="4" id="KW-1185">Reference proteome</keyword>
<feature type="signal peptide" evidence="1">
    <location>
        <begin position="1"/>
        <end position="17"/>
    </location>
</feature>
<dbReference type="InterPro" id="IPR022013">
    <property type="entry name" value="CBP"/>
</dbReference>
<evidence type="ECO:0000313" key="3">
    <source>
        <dbReference type="EMBL" id="CEJ82784.1"/>
    </source>
</evidence>
<reference evidence="3 4" key="1">
    <citation type="journal article" date="2015" name="Genome Announc.">
        <title>Draft Genome Sequence and Gene Annotation of the Entomopathogenic Fungus Verticillium hemipterigenum.</title>
        <authorList>
            <person name="Horn F."/>
            <person name="Habel A."/>
            <person name="Scharf D.H."/>
            <person name="Dworschak J."/>
            <person name="Brakhage A.A."/>
            <person name="Guthke R."/>
            <person name="Hertweck C."/>
            <person name="Linde J."/>
        </authorList>
    </citation>
    <scope>NUCLEOTIDE SEQUENCE [LARGE SCALE GENOMIC DNA]</scope>
</reference>
<evidence type="ECO:0000256" key="1">
    <source>
        <dbReference type="SAM" id="SignalP"/>
    </source>
</evidence>
<accession>A0A0A1TBN2</accession>
<feature type="chain" id="PRO_5001989834" description="Fungal calcium binding protein domain-containing protein" evidence="1">
    <location>
        <begin position="18"/>
        <end position="92"/>
    </location>
</feature>
<dbReference type="Proteomes" id="UP000039046">
    <property type="component" value="Unassembled WGS sequence"/>
</dbReference>
<name>A0A0A1TBN2_9HYPO</name>